<accession>A0A3M7P6W4</accession>
<reference evidence="1 2" key="1">
    <citation type="journal article" date="2018" name="Sci. Rep.">
        <title>Genomic signatures of local adaptation to the degree of environmental predictability in rotifers.</title>
        <authorList>
            <person name="Franch-Gras L."/>
            <person name="Hahn C."/>
            <person name="Garcia-Roger E.M."/>
            <person name="Carmona M.J."/>
            <person name="Serra M."/>
            <person name="Gomez A."/>
        </authorList>
    </citation>
    <scope>NUCLEOTIDE SEQUENCE [LARGE SCALE GENOMIC DNA]</scope>
    <source>
        <strain evidence="1">HYR1</strain>
    </source>
</reference>
<name>A0A3M7P6W4_BRAPC</name>
<organism evidence="1 2">
    <name type="scientific">Brachionus plicatilis</name>
    <name type="common">Marine rotifer</name>
    <name type="synonym">Brachionus muelleri</name>
    <dbReference type="NCBI Taxonomy" id="10195"/>
    <lineage>
        <taxon>Eukaryota</taxon>
        <taxon>Metazoa</taxon>
        <taxon>Spiralia</taxon>
        <taxon>Gnathifera</taxon>
        <taxon>Rotifera</taxon>
        <taxon>Eurotatoria</taxon>
        <taxon>Monogononta</taxon>
        <taxon>Pseudotrocha</taxon>
        <taxon>Ploima</taxon>
        <taxon>Brachionidae</taxon>
        <taxon>Brachionus</taxon>
    </lineage>
</organism>
<sequence length="83" mass="9661">MDGTTRLCYQLITYFVIKLVTSGFANNYFANVFCYPHDNKTGVDQFDNKICYHLITKPGLVICLSIFHKQLIFMEINEKAFKL</sequence>
<proteinExistence type="predicted"/>
<dbReference type="Proteomes" id="UP000276133">
    <property type="component" value="Unassembled WGS sequence"/>
</dbReference>
<keyword evidence="2" id="KW-1185">Reference proteome</keyword>
<evidence type="ECO:0000313" key="2">
    <source>
        <dbReference type="Proteomes" id="UP000276133"/>
    </source>
</evidence>
<protein>
    <submittedName>
        <fullName evidence="1">Uncharacterized protein</fullName>
    </submittedName>
</protein>
<dbReference type="AlphaFoldDB" id="A0A3M7P6W4"/>
<evidence type="ECO:0000313" key="1">
    <source>
        <dbReference type="EMBL" id="RMZ94818.1"/>
    </source>
</evidence>
<dbReference type="EMBL" id="REGN01012788">
    <property type="protein sequence ID" value="RMZ94818.1"/>
    <property type="molecule type" value="Genomic_DNA"/>
</dbReference>
<gene>
    <name evidence="1" type="ORF">BpHYR1_049510</name>
</gene>
<comment type="caution">
    <text evidence="1">The sequence shown here is derived from an EMBL/GenBank/DDBJ whole genome shotgun (WGS) entry which is preliminary data.</text>
</comment>